<dbReference type="AlphaFoldDB" id="A0A0F6IIU9"/>
<dbReference type="InterPro" id="IPR007948">
    <property type="entry name" value="DUF736"/>
</dbReference>
<gene>
    <name evidence="1" type="ORF">LEP1GSC079_1797</name>
</gene>
<protein>
    <submittedName>
        <fullName evidence="1">PF05284 domain protein</fullName>
    </submittedName>
</protein>
<name>A0A0F6IIU9_LEPIR</name>
<dbReference type="Proteomes" id="UP000012164">
    <property type="component" value="Unassembled WGS sequence"/>
</dbReference>
<evidence type="ECO:0000313" key="2">
    <source>
        <dbReference type="Proteomes" id="UP000012164"/>
    </source>
</evidence>
<organism evidence="1 2">
    <name type="scientific">Leptospira interrogans str. FPW1039</name>
    <dbReference type="NCBI Taxonomy" id="1193040"/>
    <lineage>
        <taxon>Bacteria</taxon>
        <taxon>Pseudomonadati</taxon>
        <taxon>Spirochaetota</taxon>
        <taxon>Spirochaetia</taxon>
        <taxon>Leptospirales</taxon>
        <taxon>Leptospiraceae</taxon>
        <taxon>Leptospira</taxon>
    </lineage>
</organism>
<sequence>MEPRRAIKLESQLLVKFRGTYVPLNSVPSLPNDPIKKPEITSGQQTENPALEARTITLKEYNIMKIGTMSQSDKKADGTDKPTFDLKFNIPFLKIENMWALPNSKKNSDNHPDYVIMYSGSLCGGLWKKKSSNNEDYLSGNIESPLFPEGKLQFAIWKDRAPNGDLRGYKIEVSSKRKSDTQTQTTSVIEDVNF</sequence>
<proteinExistence type="predicted"/>
<accession>A0A0F6IIU9</accession>
<dbReference type="Pfam" id="PF05284">
    <property type="entry name" value="DUF736"/>
    <property type="match status" value="1"/>
</dbReference>
<evidence type="ECO:0000313" key="1">
    <source>
        <dbReference type="EMBL" id="EMJ37974.1"/>
    </source>
</evidence>
<dbReference type="EMBL" id="AKWR02000057">
    <property type="protein sequence ID" value="EMJ37974.1"/>
    <property type="molecule type" value="Genomic_DNA"/>
</dbReference>
<reference evidence="1 2" key="1">
    <citation type="submission" date="2013-01" db="EMBL/GenBank/DDBJ databases">
        <authorList>
            <person name="Harkins D.M."/>
            <person name="Durkin A.S."/>
            <person name="Brinkac L.M."/>
            <person name="Haft D.H."/>
            <person name="Selengut J.D."/>
            <person name="Sanka R."/>
            <person name="DePew J."/>
            <person name="Purushe J."/>
            <person name="Peacock S.J."/>
            <person name="Thaipadungpanit J."/>
            <person name="Wuthiekanun V.W."/>
            <person name="Day N.P."/>
            <person name="Vinetz J.M."/>
            <person name="Sutton G.G."/>
            <person name="Nierman W.C."/>
            <person name="Fouts D.E."/>
        </authorList>
    </citation>
    <scope>NUCLEOTIDE SEQUENCE [LARGE SCALE GENOMIC DNA]</scope>
    <source>
        <strain evidence="1 2">FPW1039</strain>
    </source>
</reference>
<comment type="caution">
    <text evidence="1">The sequence shown here is derived from an EMBL/GenBank/DDBJ whole genome shotgun (WGS) entry which is preliminary data.</text>
</comment>